<name>C2K121_LACRM</name>
<keyword evidence="2" id="KW-1185">Reference proteome</keyword>
<organism evidence="1 2">
    <name type="scientific">Lacticaseibacillus rhamnosus (strain LMS2-1)</name>
    <dbReference type="NCBI Taxonomy" id="525361"/>
    <lineage>
        <taxon>Bacteria</taxon>
        <taxon>Bacillati</taxon>
        <taxon>Bacillota</taxon>
        <taxon>Bacilli</taxon>
        <taxon>Lactobacillales</taxon>
        <taxon>Lactobacillaceae</taxon>
        <taxon>Lacticaseibacillus</taxon>
    </lineage>
</organism>
<dbReference type="AlphaFoldDB" id="C2K121"/>
<gene>
    <name evidence="1" type="ORF">HMPREF0539_2856</name>
</gene>
<dbReference type="EMBL" id="ACIZ01000113">
    <property type="protein sequence ID" value="EEN78992.1"/>
    <property type="molecule type" value="Genomic_DNA"/>
</dbReference>
<accession>C2K121</accession>
<protein>
    <recommendedName>
        <fullName evidence="3">Glycosyltransferase</fullName>
    </recommendedName>
</protein>
<comment type="caution">
    <text evidence="1">The sequence shown here is derived from an EMBL/GenBank/DDBJ whole genome shotgun (WGS) entry which is preliminary data.</text>
</comment>
<evidence type="ECO:0000313" key="1">
    <source>
        <dbReference type="EMBL" id="EEN78992.1"/>
    </source>
</evidence>
<evidence type="ECO:0008006" key="3">
    <source>
        <dbReference type="Google" id="ProtNLM"/>
    </source>
</evidence>
<dbReference type="Proteomes" id="UP000004525">
    <property type="component" value="Unassembled WGS sequence"/>
</dbReference>
<reference evidence="1" key="1">
    <citation type="submission" date="2009-01" db="EMBL/GenBank/DDBJ databases">
        <authorList>
            <person name="Qin X."/>
            <person name="Bachman B."/>
            <person name="Battles P."/>
            <person name="Bell A."/>
            <person name="Bess C."/>
            <person name="Bickham C."/>
            <person name="Chaboub L."/>
            <person name="Chen D."/>
            <person name="Coyle M."/>
            <person name="Deiros D.R."/>
            <person name="Dinh H."/>
            <person name="Forbes L."/>
            <person name="Fowler G."/>
            <person name="Francisco L."/>
            <person name="Fu Q."/>
            <person name="Gubbala S."/>
            <person name="Hale W."/>
            <person name="Han Y."/>
            <person name="Hemphill L."/>
            <person name="Highlander S.K."/>
            <person name="Hirani K."/>
            <person name="Hogues M."/>
            <person name="Jackson L."/>
            <person name="Jakkamsetti A."/>
            <person name="Javaid M."/>
            <person name="Jiang H."/>
            <person name="Korchina V."/>
            <person name="Kovar C."/>
            <person name="Lara F."/>
            <person name="Lee S."/>
            <person name="Mata R."/>
            <person name="Mathew T."/>
            <person name="Moen C."/>
            <person name="Morales K."/>
            <person name="Munidasa M."/>
            <person name="Nazareth L."/>
            <person name="Ngo R."/>
            <person name="Nguyen L."/>
            <person name="Okwuonu G."/>
            <person name="Ongeri F."/>
            <person name="Patil S."/>
            <person name="Petrosino J."/>
            <person name="Pham C."/>
            <person name="Pham P."/>
            <person name="Pu L.-L."/>
            <person name="Puazo M."/>
            <person name="Raj R."/>
            <person name="Reid J."/>
            <person name="Rouhana J."/>
            <person name="Saada N."/>
            <person name="Shang Y."/>
            <person name="Simmons D."/>
            <person name="Thornton R."/>
            <person name="Warren J."/>
            <person name="Weissenberger G."/>
            <person name="Zhang J."/>
            <person name="Zhang L."/>
            <person name="Zhou C."/>
            <person name="Zhu D."/>
            <person name="Muzny D."/>
            <person name="Worley K."/>
            <person name="Gibbs R."/>
        </authorList>
    </citation>
    <scope>NUCLEOTIDE SEQUENCE [LARGE SCALE GENOMIC DNA]</scope>
    <source>
        <strain evidence="1">LMS2-1</strain>
    </source>
</reference>
<proteinExistence type="predicted"/>
<evidence type="ECO:0000313" key="2">
    <source>
        <dbReference type="Proteomes" id="UP000004525"/>
    </source>
</evidence>
<dbReference type="HOGENOM" id="CLU_092763_0_0_9"/>
<sequence>MSTVTYKGVVVSMQPVLLATVHHPNVSLPQLKRVLAVVSDSFSAAYLTVSTITDREITKLLQTFPSVHVRIIEPRGAADARRRVLDFGLRQVRYRASFFYCDFDKVVTGIEANVSEFKTFIAQLRVDDGYQIIGRSSENMRGYPATWRETEAITNKAASEVFALPDLDITAGCCAVSQMAARYILANSDGLLTDTEWPLICKAAGLTITAKRVNFLPYVPALNAGRDDDNWHGYTSRLRLALQALQSLETDGTADLNQPVSIGWPYNED</sequence>